<dbReference type="InterPro" id="IPR022643">
    <property type="entry name" value="De-COase2_C"/>
</dbReference>
<keyword evidence="9" id="KW-1185">Reference proteome</keyword>
<dbReference type="PANTHER" id="PTHR43727">
    <property type="entry name" value="DIAMINOPIMELATE DECARBOXYLASE"/>
    <property type="match status" value="1"/>
</dbReference>
<dbReference type="SUPFAM" id="SSF51419">
    <property type="entry name" value="PLP-binding barrel"/>
    <property type="match status" value="1"/>
</dbReference>
<dbReference type="PANTHER" id="PTHR43727:SF2">
    <property type="entry name" value="GROUP IV DECARBOXYLASE"/>
    <property type="match status" value="1"/>
</dbReference>
<dbReference type="Pfam" id="PF02784">
    <property type="entry name" value="Orn_Arg_deC_N"/>
    <property type="match status" value="1"/>
</dbReference>
<dbReference type="Proteomes" id="UP000331127">
    <property type="component" value="Unassembled WGS sequence"/>
</dbReference>
<dbReference type="InterPro" id="IPR029066">
    <property type="entry name" value="PLP-binding_barrel"/>
</dbReference>
<evidence type="ECO:0000256" key="4">
    <source>
        <dbReference type="RuleBase" id="RU003737"/>
    </source>
</evidence>
<dbReference type="GO" id="GO:0006596">
    <property type="term" value="P:polyamine biosynthetic process"/>
    <property type="evidence" value="ECO:0007669"/>
    <property type="project" value="InterPro"/>
</dbReference>
<reference evidence="8 9" key="1">
    <citation type="submission" date="2019-10" db="EMBL/GenBank/DDBJ databases">
        <title>Whole genome shotgun sequence of Acrocarpospora macrocephala NBRC 16266.</title>
        <authorList>
            <person name="Ichikawa N."/>
            <person name="Kimura A."/>
            <person name="Kitahashi Y."/>
            <person name="Komaki H."/>
            <person name="Oguchi A."/>
        </authorList>
    </citation>
    <scope>NUCLEOTIDE SEQUENCE [LARGE SCALE GENOMIC DNA]</scope>
    <source>
        <strain evidence="8 9">NBRC 16266</strain>
    </source>
</reference>
<dbReference type="GO" id="GO:0008836">
    <property type="term" value="F:diaminopimelate decarboxylase activity"/>
    <property type="evidence" value="ECO:0007669"/>
    <property type="project" value="TreeGrafter"/>
</dbReference>
<gene>
    <name evidence="8" type="ORF">Amac_096630</name>
</gene>
<dbReference type="InterPro" id="IPR002433">
    <property type="entry name" value="Orn_de-COase"/>
</dbReference>
<feature type="domain" description="Orn/DAP/Arg decarboxylase 2 N-terminal" evidence="7">
    <location>
        <begin position="85"/>
        <end position="281"/>
    </location>
</feature>
<evidence type="ECO:0008006" key="10">
    <source>
        <dbReference type="Google" id="ProtNLM"/>
    </source>
</evidence>
<evidence type="ECO:0000256" key="2">
    <source>
        <dbReference type="ARBA" id="ARBA00022898"/>
    </source>
</evidence>
<comment type="similarity">
    <text evidence="4">Belongs to the Orn/Lys/Arg decarboxylase class-II family.</text>
</comment>
<proteinExistence type="inferred from homology"/>
<comment type="caution">
    <text evidence="8">The sequence shown here is derived from an EMBL/GenBank/DDBJ whole genome shotgun (WGS) entry which is preliminary data.</text>
</comment>
<sequence length="500" mass="53937">MNLQPDGDPTAKSRINPRPDRPNGRDRMHPQPNSDPTAPTAASRLDPARASIPQPPDIRTVLREYAGRLGDVPAYVYDLPGLDAHAGAIRRALPGIEIYYAVKANPDPMLLRVIAPHVDGFEVSSGGEFAHVQSVLPNARMAFGGPGKTDTDLDLSPYRLHVESSGEMRRLLRRAQPVDVLLRANLDVPLTGAALTMGGGATPFGMDPTGIEECLRLIGGPVRFRGLHAHLASGLDAPDLLKLATAVIGYAREIGATEVNLGGGMAVDYQDPERRFDWLEYGCGLAGYPEKLRIEPGRAMTAYCGWYLTKVLDIKRVHGELFAILTGGTHHLRTPVTKGHNQPFTVFSSSAHPEEKSTNAGYSDRPEERSTNAGYSDRLGRISAPADSLDHPEEWAITAGSTDPPEKVATTGGSSNPLGTAGSFNQPETSRGSLRVPEETVTLVGQLCTPKDVFARRVRVSLEVGDVVAFGMAGAYAWNISHHDFLMHPKPDFHYISGIS</sequence>
<evidence type="ECO:0000313" key="8">
    <source>
        <dbReference type="EMBL" id="GES16065.1"/>
    </source>
</evidence>
<dbReference type="PRINTS" id="PR01179">
    <property type="entry name" value="ODADCRBXLASE"/>
</dbReference>
<dbReference type="EMBL" id="BLAE01000090">
    <property type="protein sequence ID" value="GES16065.1"/>
    <property type="molecule type" value="Genomic_DNA"/>
</dbReference>
<feature type="region of interest" description="Disordered" evidence="5">
    <location>
        <begin position="1"/>
        <end position="56"/>
    </location>
</feature>
<dbReference type="InterPro" id="IPR000183">
    <property type="entry name" value="Orn/DAP/Arg_de-COase"/>
</dbReference>
<dbReference type="PRINTS" id="PR01182">
    <property type="entry name" value="ORNDCRBXLASE"/>
</dbReference>
<evidence type="ECO:0000259" key="6">
    <source>
        <dbReference type="Pfam" id="PF00278"/>
    </source>
</evidence>
<feature type="region of interest" description="Disordered" evidence="5">
    <location>
        <begin position="333"/>
        <end position="434"/>
    </location>
</feature>
<dbReference type="InterPro" id="IPR022644">
    <property type="entry name" value="De-COase2_N"/>
</dbReference>
<feature type="compositionally biased region" description="Basic and acidic residues" evidence="5">
    <location>
        <begin position="17"/>
        <end position="29"/>
    </location>
</feature>
<protein>
    <recommendedName>
        <fullName evidence="10">Diaminopimelate decarboxylase</fullName>
    </recommendedName>
</protein>
<evidence type="ECO:0000256" key="3">
    <source>
        <dbReference type="PIRSR" id="PIRSR600183-50"/>
    </source>
</evidence>
<feature type="compositionally biased region" description="Polar residues" evidence="5">
    <location>
        <begin position="411"/>
        <end position="432"/>
    </location>
</feature>
<evidence type="ECO:0000313" key="9">
    <source>
        <dbReference type="Proteomes" id="UP000331127"/>
    </source>
</evidence>
<dbReference type="InterPro" id="IPR009006">
    <property type="entry name" value="Ala_racemase/Decarboxylase_C"/>
</dbReference>
<dbReference type="Gene3D" id="3.20.20.10">
    <property type="entry name" value="Alanine racemase"/>
    <property type="match status" value="1"/>
</dbReference>
<organism evidence="8 9">
    <name type="scientific">Acrocarpospora macrocephala</name>
    <dbReference type="NCBI Taxonomy" id="150177"/>
    <lineage>
        <taxon>Bacteria</taxon>
        <taxon>Bacillati</taxon>
        <taxon>Actinomycetota</taxon>
        <taxon>Actinomycetes</taxon>
        <taxon>Streptosporangiales</taxon>
        <taxon>Streptosporangiaceae</taxon>
        <taxon>Acrocarpospora</taxon>
    </lineage>
</organism>
<dbReference type="AlphaFoldDB" id="A0A5M3X2W2"/>
<evidence type="ECO:0000256" key="1">
    <source>
        <dbReference type="ARBA" id="ARBA00001933"/>
    </source>
</evidence>
<keyword evidence="2 3" id="KW-0663">Pyridoxal phosphate</keyword>
<feature type="compositionally biased region" description="Polar residues" evidence="5">
    <location>
        <begin position="339"/>
        <end position="351"/>
    </location>
</feature>
<comment type="cofactor">
    <cofactor evidence="1 3">
        <name>pyridoxal 5'-phosphate</name>
        <dbReference type="ChEBI" id="CHEBI:597326"/>
    </cofactor>
</comment>
<evidence type="ECO:0000259" key="7">
    <source>
        <dbReference type="Pfam" id="PF02784"/>
    </source>
</evidence>
<feature type="active site" description="Proton donor" evidence="3">
    <location>
        <position position="448"/>
    </location>
</feature>
<evidence type="ECO:0000256" key="5">
    <source>
        <dbReference type="SAM" id="MobiDB-lite"/>
    </source>
</evidence>
<accession>A0A5M3X2W2</accession>
<name>A0A5M3X2W2_9ACTN</name>
<dbReference type="Pfam" id="PF00278">
    <property type="entry name" value="Orn_DAP_Arg_deC"/>
    <property type="match status" value="1"/>
</dbReference>
<feature type="modified residue" description="N6-(pyridoxal phosphate)lysine" evidence="3">
    <location>
        <position position="103"/>
    </location>
</feature>
<feature type="domain" description="Orn/DAP/Arg decarboxylase 2 C-terminal" evidence="6">
    <location>
        <begin position="433"/>
        <end position="474"/>
    </location>
</feature>
<dbReference type="GO" id="GO:0009089">
    <property type="term" value="P:lysine biosynthetic process via diaminopimelate"/>
    <property type="evidence" value="ECO:0007669"/>
    <property type="project" value="TreeGrafter"/>
</dbReference>
<dbReference type="Gene3D" id="2.40.37.10">
    <property type="entry name" value="Lyase, Ornithine Decarboxylase, Chain A, domain 1"/>
    <property type="match status" value="1"/>
</dbReference>
<dbReference type="SUPFAM" id="SSF50621">
    <property type="entry name" value="Alanine racemase C-terminal domain-like"/>
    <property type="match status" value="2"/>
</dbReference>